<protein>
    <submittedName>
        <fullName evidence="1">SusC/RagA family TonB-linked outer membrane protein</fullName>
    </submittedName>
</protein>
<organism evidence="1 2">
    <name type="scientific">Salinimicrobium oceani</name>
    <dbReference type="NCBI Taxonomy" id="2722702"/>
    <lineage>
        <taxon>Bacteria</taxon>
        <taxon>Pseudomonadati</taxon>
        <taxon>Bacteroidota</taxon>
        <taxon>Flavobacteriia</taxon>
        <taxon>Flavobacteriales</taxon>
        <taxon>Flavobacteriaceae</taxon>
        <taxon>Salinimicrobium</taxon>
    </lineage>
</organism>
<dbReference type="Proteomes" id="UP000703674">
    <property type="component" value="Unassembled WGS sequence"/>
</dbReference>
<keyword evidence="2" id="KW-1185">Reference proteome</keyword>
<comment type="caution">
    <text evidence="1">The sequence shown here is derived from an EMBL/GenBank/DDBJ whole genome shotgun (WGS) entry which is preliminary data.</text>
</comment>
<dbReference type="EMBL" id="JAAVJR010000956">
    <property type="protein sequence ID" value="NJW55246.1"/>
    <property type="molecule type" value="Genomic_DNA"/>
</dbReference>
<feature type="non-terminal residue" evidence="1">
    <location>
        <position position="128"/>
    </location>
</feature>
<name>A0ABX1D7W2_9FLAO</name>
<sequence length="128" mass="14066">FASNESMVVELAPGIDVYTYSSTTYSSVTSYLNSYEGKPFGSLVGTAYQRDEATGQILLGEDNMPLYTEETHNFGSVLPDFTGGFFNTFAYGNWRLSGMIEFQGGGQFFSRSKMLAVRTGQDPLTVET</sequence>
<gene>
    <name evidence="1" type="ORF">HC175_20230</name>
</gene>
<reference evidence="1 2" key="1">
    <citation type="submission" date="2020-03" db="EMBL/GenBank/DDBJ databases">
        <title>Salinimicrobium sp. nov, isolated from SCS.</title>
        <authorList>
            <person name="Cao W.R."/>
        </authorList>
    </citation>
    <scope>NUCLEOTIDE SEQUENCE [LARGE SCALE GENOMIC DNA]</scope>
    <source>
        <strain evidence="2">J15B91</strain>
    </source>
</reference>
<proteinExistence type="predicted"/>
<evidence type="ECO:0000313" key="1">
    <source>
        <dbReference type="EMBL" id="NJW55246.1"/>
    </source>
</evidence>
<evidence type="ECO:0000313" key="2">
    <source>
        <dbReference type="Proteomes" id="UP000703674"/>
    </source>
</evidence>
<feature type="non-terminal residue" evidence="1">
    <location>
        <position position="1"/>
    </location>
</feature>
<accession>A0ABX1D7W2</accession>